<proteinExistence type="inferred from homology"/>
<feature type="region of interest" description="Disordered" evidence="2">
    <location>
        <begin position="527"/>
        <end position="556"/>
    </location>
</feature>
<dbReference type="EMBL" id="JBGBPQ010000003">
    <property type="protein sequence ID" value="KAL1526682.1"/>
    <property type="molecule type" value="Genomic_DNA"/>
</dbReference>
<dbReference type="SUPFAM" id="SSF48371">
    <property type="entry name" value="ARM repeat"/>
    <property type="match status" value="1"/>
</dbReference>
<name>A0AB34K0Q9_PRYPA</name>
<dbReference type="GO" id="GO:0019888">
    <property type="term" value="F:protein phosphatase regulator activity"/>
    <property type="evidence" value="ECO:0007669"/>
    <property type="project" value="UniProtKB-UniRule"/>
</dbReference>
<gene>
    <name evidence="3" type="ORF">AB1Y20_015384</name>
</gene>
<dbReference type="Proteomes" id="UP001515480">
    <property type="component" value="Unassembled WGS sequence"/>
</dbReference>
<dbReference type="FunFam" id="1.25.10.10:FF:000353">
    <property type="entry name" value="Serine/threonine-protein phosphatase 2A 56 kDa regulatory subunit"/>
    <property type="match status" value="1"/>
</dbReference>
<comment type="caution">
    <text evidence="3">The sequence shown here is derived from an EMBL/GenBank/DDBJ whole genome shotgun (WGS) entry which is preliminary data.</text>
</comment>
<keyword evidence="4" id="KW-1185">Reference proteome</keyword>
<evidence type="ECO:0000256" key="2">
    <source>
        <dbReference type="SAM" id="MobiDB-lite"/>
    </source>
</evidence>
<evidence type="ECO:0000256" key="1">
    <source>
        <dbReference type="PIRNR" id="PIRNR028043"/>
    </source>
</evidence>
<feature type="region of interest" description="Disordered" evidence="2">
    <location>
        <begin position="1"/>
        <end position="88"/>
    </location>
</feature>
<accession>A0AB34K0Q9</accession>
<feature type="compositionally biased region" description="Basic and acidic residues" evidence="2">
    <location>
        <begin position="1"/>
        <end position="10"/>
    </location>
</feature>
<evidence type="ECO:0000313" key="3">
    <source>
        <dbReference type="EMBL" id="KAL1526682.1"/>
    </source>
</evidence>
<dbReference type="PIRSF" id="PIRSF028043">
    <property type="entry name" value="PP2A_B56"/>
    <property type="match status" value="1"/>
</dbReference>
<dbReference type="Gene3D" id="1.25.10.10">
    <property type="entry name" value="Leucine-rich Repeat Variant"/>
    <property type="match status" value="1"/>
</dbReference>
<sequence length="556" mass="63919">MLSKAKERFRGGSTDSKATSAAAAPATGPRKPSVVPPTKAGGNPQPATQPRQSVVPPPARPQHGSSTLKVGAPTQMEQLPTFKDTPSGERQELFIKKLELCSTVTDFAEIDNRDKELKRLNLLEIMDYINQTKGVFNEQTFPHITKMISNNLFRGLAPNNMPAHMQYDPEEDEPVLEVSWPHLQYVYEFLLRFVVSNETDPKVVKRYIDTSFLVKLLDLFDSEDPRERDYLKTILHRIYGKFMPYRAFIRKSINNIFYRFIYITERHNGIAELLEILGSIINGFALPLKEEHKQFLMKALLPLHKVRYVGMYHQQLSYCVTQFVEKDPKLSEQVLKTILDYWPRTYSPKEVLFLNEVEEILEMVQAEPFEALVDKLFERIALCIGSPHFQVAERALFLWNNEYIVSLIMQQRAKILPLVFGALYENSRQHWNTTVHGLTCNVVKLFMEMDGKLFDDCSADYRRETEEAEGKARKVTQMWEDIDRLAESSSLFKDPKIKEQLMPISPSLKPRTTSVLSEGDVSFDGMETKSFEELTASNKDGLRRKSMMPSNKKAES</sequence>
<feature type="compositionally biased region" description="Low complexity" evidence="2">
    <location>
        <begin position="11"/>
        <end position="32"/>
    </location>
</feature>
<dbReference type="GO" id="GO:0007165">
    <property type="term" value="P:signal transduction"/>
    <property type="evidence" value="ECO:0007669"/>
    <property type="project" value="InterPro"/>
</dbReference>
<dbReference type="PANTHER" id="PTHR10257:SF3">
    <property type="entry name" value="SERINE_THREONINE-PROTEIN PHOSPHATASE 2A 56 KDA REGULATORY SUBUNIT GAMMA ISOFORM"/>
    <property type="match status" value="1"/>
</dbReference>
<dbReference type="InterPro" id="IPR016024">
    <property type="entry name" value="ARM-type_fold"/>
</dbReference>
<organism evidence="3 4">
    <name type="scientific">Prymnesium parvum</name>
    <name type="common">Toxic golden alga</name>
    <dbReference type="NCBI Taxonomy" id="97485"/>
    <lineage>
        <taxon>Eukaryota</taxon>
        <taxon>Haptista</taxon>
        <taxon>Haptophyta</taxon>
        <taxon>Prymnesiophyceae</taxon>
        <taxon>Prymnesiales</taxon>
        <taxon>Prymnesiaceae</taxon>
        <taxon>Prymnesium</taxon>
    </lineage>
</organism>
<dbReference type="GO" id="GO:0000159">
    <property type="term" value="C:protein phosphatase type 2A complex"/>
    <property type="evidence" value="ECO:0007669"/>
    <property type="project" value="UniProtKB-UniRule"/>
</dbReference>
<reference evidence="3 4" key="1">
    <citation type="journal article" date="2024" name="Science">
        <title>Giant polyketide synthase enzymes in the biosynthesis of giant marine polyether toxins.</title>
        <authorList>
            <person name="Fallon T.R."/>
            <person name="Shende V.V."/>
            <person name="Wierzbicki I.H."/>
            <person name="Pendleton A.L."/>
            <person name="Watervoot N.F."/>
            <person name="Auber R.P."/>
            <person name="Gonzalez D.J."/>
            <person name="Wisecaver J.H."/>
            <person name="Moore B.S."/>
        </authorList>
    </citation>
    <scope>NUCLEOTIDE SEQUENCE [LARGE SCALE GENOMIC DNA]</scope>
    <source>
        <strain evidence="3 4">12B1</strain>
    </source>
</reference>
<comment type="similarity">
    <text evidence="1">Belongs to the phosphatase 2A regulatory subunit.</text>
</comment>
<dbReference type="InterPro" id="IPR011989">
    <property type="entry name" value="ARM-like"/>
</dbReference>
<evidence type="ECO:0000313" key="4">
    <source>
        <dbReference type="Proteomes" id="UP001515480"/>
    </source>
</evidence>
<dbReference type="Pfam" id="PF01603">
    <property type="entry name" value="B56"/>
    <property type="match status" value="1"/>
</dbReference>
<dbReference type="PANTHER" id="PTHR10257">
    <property type="entry name" value="SERINE/THREONINE PROTEIN PHOSPHATASE 2A PP2A REGULATORY SUBUNIT B"/>
    <property type="match status" value="1"/>
</dbReference>
<dbReference type="InterPro" id="IPR002554">
    <property type="entry name" value="PP2A_B56"/>
</dbReference>
<dbReference type="AlphaFoldDB" id="A0AB34K0Q9"/>
<protein>
    <recommendedName>
        <fullName evidence="1">Serine/threonine protein phosphatase 2A regulatory subunit</fullName>
    </recommendedName>
</protein>